<keyword evidence="2" id="KW-0472">Membrane</keyword>
<keyword evidence="4" id="KW-1185">Reference proteome</keyword>
<evidence type="ECO:0000256" key="2">
    <source>
        <dbReference type="SAM" id="Phobius"/>
    </source>
</evidence>
<sequence>MTPAGGAKGGSANRPPGRPAGAPSGRSAGGQGSALAQPLTLPPIGRSAAYLGLFLLGAVVGVAGGLLQAAWFPGGLLLSLLAAAGLFLGGSRATGGRAGAVAPAAGWMVSVILLTSTRPEGDFMFGAGVGSYLFLLGGMAVAVMCATLGQVRQPTVPDARLGK</sequence>
<name>A0ABN5VMF3_9ACTN</name>
<reference evidence="3 4" key="1">
    <citation type="journal article" date="2010" name="ChemBioChem">
        <title>Cloning and characterization of the biosynthetic gene cluster of 16-membered macrolide antibiotic FD-891: involvement of a dual functional cytochrome P450 monooxygenase catalyzing epoxidation and hydroxylation.</title>
        <authorList>
            <person name="Kudo F."/>
            <person name="Motegi A."/>
            <person name="Mizoue K."/>
            <person name="Eguchi T."/>
        </authorList>
    </citation>
    <scope>NUCLEOTIDE SEQUENCE [LARGE SCALE GENOMIC DNA]</scope>
    <source>
        <strain evidence="3 4">A-8890</strain>
    </source>
</reference>
<keyword evidence="2" id="KW-0812">Transmembrane</keyword>
<dbReference type="InterPro" id="IPR046095">
    <property type="entry name" value="DUF6113"/>
</dbReference>
<evidence type="ECO:0000256" key="1">
    <source>
        <dbReference type="SAM" id="MobiDB-lite"/>
    </source>
</evidence>
<reference evidence="3 4" key="2">
    <citation type="journal article" date="2023" name="ChemBioChem">
        <title>Acyltransferase Domain Exchange between Two Independent Type I Polyketide Synthases in the Same Producer Strain of Macrolide Antibiotics.</title>
        <authorList>
            <person name="Kudo F."/>
            <person name="Kishikawa K."/>
            <person name="Tsuboi K."/>
            <person name="Kido T."/>
            <person name="Usui T."/>
            <person name="Hashimoto J."/>
            <person name="Shin-Ya K."/>
            <person name="Miyanaga A."/>
            <person name="Eguchi T."/>
        </authorList>
    </citation>
    <scope>NUCLEOTIDE SEQUENCE [LARGE SCALE GENOMIC DNA]</scope>
    <source>
        <strain evidence="3 4">A-8890</strain>
    </source>
</reference>
<dbReference type="EMBL" id="AP018448">
    <property type="protein sequence ID" value="BBC33196.1"/>
    <property type="molecule type" value="Genomic_DNA"/>
</dbReference>
<feature type="transmembrane region" description="Helical" evidence="2">
    <location>
        <begin position="100"/>
        <end position="117"/>
    </location>
</feature>
<feature type="transmembrane region" description="Helical" evidence="2">
    <location>
        <begin position="47"/>
        <end position="64"/>
    </location>
</feature>
<feature type="compositionally biased region" description="Low complexity" evidence="1">
    <location>
        <begin position="10"/>
        <end position="26"/>
    </location>
</feature>
<keyword evidence="2" id="KW-1133">Transmembrane helix</keyword>
<proteinExistence type="predicted"/>
<protein>
    <recommendedName>
        <fullName evidence="5">Integral membrane protein</fullName>
    </recommendedName>
</protein>
<accession>A0ABN5VMF3</accession>
<dbReference type="Pfam" id="PF19608">
    <property type="entry name" value="DUF6113"/>
    <property type="match status" value="1"/>
</dbReference>
<dbReference type="Proteomes" id="UP001321542">
    <property type="component" value="Chromosome"/>
</dbReference>
<evidence type="ECO:0000313" key="4">
    <source>
        <dbReference type="Proteomes" id="UP001321542"/>
    </source>
</evidence>
<organism evidence="3 4">
    <name type="scientific">Streptomyces graminofaciens</name>
    <dbReference type="NCBI Taxonomy" id="68212"/>
    <lineage>
        <taxon>Bacteria</taxon>
        <taxon>Bacillati</taxon>
        <taxon>Actinomycetota</taxon>
        <taxon>Actinomycetes</taxon>
        <taxon>Kitasatosporales</taxon>
        <taxon>Streptomycetaceae</taxon>
        <taxon>Streptomyces</taxon>
    </lineage>
</organism>
<evidence type="ECO:0008006" key="5">
    <source>
        <dbReference type="Google" id="ProtNLM"/>
    </source>
</evidence>
<gene>
    <name evidence="3" type="ORF">SGFS_044900</name>
</gene>
<evidence type="ECO:0000313" key="3">
    <source>
        <dbReference type="EMBL" id="BBC33196.1"/>
    </source>
</evidence>
<feature type="transmembrane region" description="Helical" evidence="2">
    <location>
        <begin position="70"/>
        <end position="88"/>
    </location>
</feature>
<feature type="region of interest" description="Disordered" evidence="1">
    <location>
        <begin position="1"/>
        <end position="33"/>
    </location>
</feature>
<feature type="transmembrane region" description="Helical" evidence="2">
    <location>
        <begin position="123"/>
        <end position="146"/>
    </location>
</feature>